<evidence type="ECO:0000259" key="2">
    <source>
        <dbReference type="Pfam" id="PF03795"/>
    </source>
</evidence>
<accession>A0A918NYC6</accession>
<reference evidence="3" key="1">
    <citation type="journal article" date="2014" name="Int. J. Syst. Evol. Microbiol.">
        <title>Complete genome sequence of Corynebacterium casei LMG S-19264T (=DSM 44701T), isolated from a smear-ripened cheese.</title>
        <authorList>
            <consortium name="US DOE Joint Genome Institute (JGI-PGF)"/>
            <person name="Walter F."/>
            <person name="Albersmeier A."/>
            <person name="Kalinowski J."/>
            <person name="Ruckert C."/>
        </authorList>
    </citation>
    <scope>NUCLEOTIDE SEQUENCE</scope>
    <source>
        <strain evidence="3">KCTC 32182</strain>
    </source>
</reference>
<dbReference type="PANTHER" id="PTHR37828:SF1">
    <property type="entry name" value="YCII-RELATED DOMAIN-CONTAINING PROTEIN"/>
    <property type="match status" value="1"/>
</dbReference>
<organism evidence="3 4">
    <name type="scientific">Paludibacterium paludis</name>
    <dbReference type="NCBI Taxonomy" id="1225769"/>
    <lineage>
        <taxon>Bacteria</taxon>
        <taxon>Pseudomonadati</taxon>
        <taxon>Pseudomonadota</taxon>
        <taxon>Betaproteobacteria</taxon>
        <taxon>Neisseriales</taxon>
        <taxon>Chromobacteriaceae</taxon>
        <taxon>Paludibacterium</taxon>
    </lineage>
</organism>
<dbReference type="RefSeq" id="WP_189530698.1">
    <property type="nucleotide sequence ID" value="NZ_BMYX01000001.1"/>
</dbReference>
<protein>
    <recommendedName>
        <fullName evidence="2">YCII-related domain-containing protein</fullName>
    </recommendedName>
</protein>
<comment type="caution">
    <text evidence="3">The sequence shown here is derived from an EMBL/GenBank/DDBJ whole genome shotgun (WGS) entry which is preliminary data.</text>
</comment>
<dbReference type="AlphaFoldDB" id="A0A918NYC6"/>
<dbReference type="Proteomes" id="UP000645257">
    <property type="component" value="Unassembled WGS sequence"/>
</dbReference>
<evidence type="ECO:0000313" key="3">
    <source>
        <dbReference type="EMBL" id="GGY05136.1"/>
    </source>
</evidence>
<evidence type="ECO:0000313" key="4">
    <source>
        <dbReference type="Proteomes" id="UP000645257"/>
    </source>
</evidence>
<dbReference type="PANTHER" id="PTHR37828">
    <property type="entry name" value="GSR2449 PROTEIN"/>
    <property type="match status" value="1"/>
</dbReference>
<feature type="domain" description="YCII-related" evidence="2">
    <location>
        <begin position="1"/>
        <end position="81"/>
    </location>
</feature>
<name>A0A918NYC6_9NEIS</name>
<dbReference type="InterPro" id="IPR005545">
    <property type="entry name" value="YCII"/>
</dbReference>
<comment type="similarity">
    <text evidence="1">Belongs to the YciI family.</text>
</comment>
<sequence>MYIVELTYLKPLADIETHLEVHRRYLDEEYASGLFLASGPKVPREGGVILASGGVSRQDLESALSRDPFRRHGLAEYRVTESTPVKTHPAVRDILS</sequence>
<keyword evidence="4" id="KW-1185">Reference proteome</keyword>
<reference evidence="3" key="2">
    <citation type="submission" date="2020-09" db="EMBL/GenBank/DDBJ databases">
        <authorList>
            <person name="Sun Q."/>
            <person name="Kim S."/>
        </authorList>
    </citation>
    <scope>NUCLEOTIDE SEQUENCE</scope>
    <source>
        <strain evidence="3">KCTC 32182</strain>
    </source>
</reference>
<dbReference type="Pfam" id="PF03795">
    <property type="entry name" value="YCII"/>
    <property type="match status" value="1"/>
</dbReference>
<dbReference type="SUPFAM" id="SSF54909">
    <property type="entry name" value="Dimeric alpha+beta barrel"/>
    <property type="match status" value="1"/>
</dbReference>
<dbReference type="InterPro" id="IPR011008">
    <property type="entry name" value="Dimeric_a/b-barrel"/>
</dbReference>
<dbReference type="EMBL" id="BMYX01000001">
    <property type="protein sequence ID" value="GGY05136.1"/>
    <property type="molecule type" value="Genomic_DNA"/>
</dbReference>
<gene>
    <name evidence="3" type="primary">yciI</name>
    <name evidence="3" type="ORF">GCM10011289_04630</name>
</gene>
<proteinExistence type="inferred from homology"/>
<evidence type="ECO:0000256" key="1">
    <source>
        <dbReference type="ARBA" id="ARBA00007689"/>
    </source>
</evidence>